<dbReference type="RefSeq" id="XP_051440227.1">
    <property type="nucleotide sequence ID" value="XM_051592539.1"/>
</dbReference>
<accession>A0AAD5HAK3</accession>
<dbReference type="GeneID" id="75917881"/>
<dbReference type="EMBL" id="MU620992">
    <property type="protein sequence ID" value="KAI8575223.1"/>
    <property type="molecule type" value="Genomic_DNA"/>
</dbReference>
<name>A0AAD5HAK3_UMBRA</name>
<keyword evidence="3" id="KW-1185">Reference proteome</keyword>
<gene>
    <name evidence="2" type="ORF">K450DRAFT_262824</name>
</gene>
<sequence>MMAPLFGYRHIFPHNFSLRHRRASGKQLVRNNISLSCSSCLQCNIPAFSFFLSFHFISINSFHFLLYLSIYTT</sequence>
<organism evidence="2 3">
    <name type="scientific">Umbelopsis ramanniana AG</name>
    <dbReference type="NCBI Taxonomy" id="1314678"/>
    <lineage>
        <taxon>Eukaryota</taxon>
        <taxon>Fungi</taxon>
        <taxon>Fungi incertae sedis</taxon>
        <taxon>Mucoromycota</taxon>
        <taxon>Mucoromycotina</taxon>
        <taxon>Umbelopsidomycetes</taxon>
        <taxon>Umbelopsidales</taxon>
        <taxon>Umbelopsidaceae</taxon>
        <taxon>Umbelopsis</taxon>
    </lineage>
</organism>
<keyword evidence="1" id="KW-0812">Transmembrane</keyword>
<evidence type="ECO:0000313" key="2">
    <source>
        <dbReference type="EMBL" id="KAI8575223.1"/>
    </source>
</evidence>
<reference evidence="2" key="2">
    <citation type="journal article" date="2022" name="Proc. Natl. Acad. Sci. U.S.A.">
        <title>Diploid-dominant life cycles characterize the early evolution of Fungi.</title>
        <authorList>
            <person name="Amses K.R."/>
            <person name="Simmons D.R."/>
            <person name="Longcore J.E."/>
            <person name="Mondo S.J."/>
            <person name="Seto K."/>
            <person name="Jeronimo G.H."/>
            <person name="Bonds A.E."/>
            <person name="Quandt C.A."/>
            <person name="Davis W.J."/>
            <person name="Chang Y."/>
            <person name="Federici B.A."/>
            <person name="Kuo A."/>
            <person name="LaButti K."/>
            <person name="Pangilinan J."/>
            <person name="Andreopoulos W."/>
            <person name="Tritt A."/>
            <person name="Riley R."/>
            <person name="Hundley H."/>
            <person name="Johnson J."/>
            <person name="Lipzen A."/>
            <person name="Barry K."/>
            <person name="Lang B.F."/>
            <person name="Cuomo C.A."/>
            <person name="Buchler N.E."/>
            <person name="Grigoriev I.V."/>
            <person name="Spatafora J.W."/>
            <person name="Stajich J.E."/>
            <person name="James T.Y."/>
        </authorList>
    </citation>
    <scope>NUCLEOTIDE SEQUENCE</scope>
    <source>
        <strain evidence="2">AG</strain>
    </source>
</reference>
<feature type="transmembrane region" description="Helical" evidence="1">
    <location>
        <begin position="48"/>
        <end position="70"/>
    </location>
</feature>
<dbReference type="Proteomes" id="UP001206595">
    <property type="component" value="Unassembled WGS sequence"/>
</dbReference>
<protein>
    <submittedName>
        <fullName evidence="2">Uncharacterized protein</fullName>
    </submittedName>
</protein>
<evidence type="ECO:0000313" key="3">
    <source>
        <dbReference type="Proteomes" id="UP001206595"/>
    </source>
</evidence>
<keyword evidence="1" id="KW-0472">Membrane</keyword>
<dbReference type="AlphaFoldDB" id="A0AAD5HAK3"/>
<evidence type="ECO:0000256" key="1">
    <source>
        <dbReference type="SAM" id="Phobius"/>
    </source>
</evidence>
<proteinExistence type="predicted"/>
<reference evidence="2" key="1">
    <citation type="submission" date="2021-06" db="EMBL/GenBank/DDBJ databases">
        <authorList>
            <consortium name="DOE Joint Genome Institute"/>
            <person name="Mondo S.J."/>
            <person name="Amses K.R."/>
            <person name="Simmons D.R."/>
            <person name="Longcore J.E."/>
            <person name="Seto K."/>
            <person name="Alves G.H."/>
            <person name="Bonds A.E."/>
            <person name="Quandt C.A."/>
            <person name="Davis W.J."/>
            <person name="Chang Y."/>
            <person name="Letcher P.M."/>
            <person name="Powell M.J."/>
            <person name="Kuo A."/>
            <person name="Labutti K."/>
            <person name="Pangilinan J."/>
            <person name="Andreopoulos W."/>
            <person name="Tritt A."/>
            <person name="Riley R."/>
            <person name="Hundley H."/>
            <person name="Johnson J."/>
            <person name="Lipzen A."/>
            <person name="Barry K."/>
            <person name="Berbee M.L."/>
            <person name="Buchler N.E."/>
            <person name="Grigoriev I.V."/>
            <person name="Spatafora J.W."/>
            <person name="Stajich J.E."/>
            <person name="James T.Y."/>
        </authorList>
    </citation>
    <scope>NUCLEOTIDE SEQUENCE</scope>
    <source>
        <strain evidence="2">AG</strain>
    </source>
</reference>
<keyword evidence="1" id="KW-1133">Transmembrane helix</keyword>
<comment type="caution">
    <text evidence="2">The sequence shown here is derived from an EMBL/GenBank/DDBJ whole genome shotgun (WGS) entry which is preliminary data.</text>
</comment>